<evidence type="ECO:0000313" key="5">
    <source>
        <dbReference type="Proteomes" id="UP000194012"/>
    </source>
</evidence>
<comment type="similarity">
    <text evidence="3">Belongs to the UreF family.</text>
</comment>
<evidence type="ECO:0000256" key="1">
    <source>
        <dbReference type="ARBA" id="ARBA00022988"/>
    </source>
</evidence>
<proteinExistence type="inferred from homology"/>
<dbReference type="GO" id="GO:0005737">
    <property type="term" value="C:cytoplasm"/>
    <property type="evidence" value="ECO:0007669"/>
    <property type="project" value="UniProtKB-SubCell"/>
</dbReference>
<keyword evidence="1 3" id="KW-0996">Nickel insertion</keyword>
<dbReference type="HAMAP" id="MF_01385">
    <property type="entry name" value="UreF"/>
    <property type="match status" value="1"/>
</dbReference>
<gene>
    <name evidence="3 4" type="primary">ureF</name>
    <name evidence="4" type="ORF">ROG8370_03673</name>
</gene>
<dbReference type="PIRSF" id="PIRSF009467">
    <property type="entry name" value="Ureas_acces_UreF"/>
    <property type="match status" value="1"/>
</dbReference>
<dbReference type="AlphaFoldDB" id="A0A1X7AAR3"/>
<comment type="function">
    <text evidence="3">Required for maturation of urease via the functional incorporation of the urease nickel metallocenter.</text>
</comment>
<dbReference type="InterPro" id="IPR002639">
    <property type="entry name" value="UreF"/>
</dbReference>
<accession>A0A1X7AAR3</accession>
<dbReference type="GO" id="GO:0016151">
    <property type="term" value="F:nickel cation binding"/>
    <property type="evidence" value="ECO:0007669"/>
    <property type="project" value="UniProtKB-UniRule"/>
</dbReference>
<evidence type="ECO:0000256" key="2">
    <source>
        <dbReference type="ARBA" id="ARBA00023186"/>
    </source>
</evidence>
<comment type="subcellular location">
    <subcellularLocation>
        <location evidence="3">Cytoplasm</location>
    </subcellularLocation>
</comment>
<reference evidence="5" key="1">
    <citation type="submission" date="2017-03" db="EMBL/GenBank/DDBJ databases">
        <authorList>
            <person name="Rodrigo-Torres L."/>
            <person name="Arahal R.D."/>
            <person name="Lucena T."/>
        </authorList>
    </citation>
    <scope>NUCLEOTIDE SEQUENCE [LARGE SCALE GENOMIC DNA]</scope>
    <source>
        <strain evidence="5">CECT 8370</strain>
    </source>
</reference>
<keyword evidence="2 3" id="KW-0143">Chaperone</keyword>
<comment type="subunit">
    <text evidence="3">UreD, UreF and UreG form a complex that acts as a GTP-hydrolysis-dependent molecular chaperone, activating the urease apoprotein by helping to assemble the nickel containing metallocenter of UreC. The UreE protein probably delivers the nickel.</text>
</comment>
<dbReference type="EMBL" id="FWFJ01000060">
    <property type="protein sequence ID" value="SLN74370.1"/>
    <property type="molecule type" value="Genomic_DNA"/>
</dbReference>
<dbReference type="PANTHER" id="PTHR33620">
    <property type="entry name" value="UREASE ACCESSORY PROTEIN F"/>
    <property type="match status" value="1"/>
</dbReference>
<dbReference type="Proteomes" id="UP000194012">
    <property type="component" value="Unassembled WGS sequence"/>
</dbReference>
<name>A0A1X7AAR3_9RHOB</name>
<sequence>MAMFTTMGTPMQNEAILTLVQWLSPAYPVGAFAYSHGLEWAVEAQDVRDSATLSAWLEDVLRHGAGWCDALFLAAAYRADDPTVVDSIAHAFAPSAERLQETTLQGAAFSKTTGQIWGTVLPALTYPVALGHSARLHDLPLELTLQLYLQAFMANLVTAGMRLIPLGQTEGQILIKFHTPLCVAIAEDAIEGTLDNLSSTAFLSDIASMKHEQQYSRIFRT</sequence>
<evidence type="ECO:0000256" key="3">
    <source>
        <dbReference type="HAMAP-Rule" id="MF_01385"/>
    </source>
</evidence>
<organism evidence="4 5">
    <name type="scientific">Roseovarius gaetbuli</name>
    <dbReference type="NCBI Taxonomy" id="1356575"/>
    <lineage>
        <taxon>Bacteria</taxon>
        <taxon>Pseudomonadati</taxon>
        <taxon>Pseudomonadota</taxon>
        <taxon>Alphaproteobacteria</taxon>
        <taxon>Rhodobacterales</taxon>
        <taxon>Roseobacteraceae</taxon>
        <taxon>Roseovarius</taxon>
    </lineage>
</organism>
<dbReference type="InterPro" id="IPR038277">
    <property type="entry name" value="UreF_sf"/>
</dbReference>
<keyword evidence="3" id="KW-0963">Cytoplasm</keyword>
<dbReference type="Gene3D" id="1.10.4190.10">
    <property type="entry name" value="Urease accessory protein UreF"/>
    <property type="match status" value="1"/>
</dbReference>
<dbReference type="PANTHER" id="PTHR33620:SF1">
    <property type="entry name" value="UREASE ACCESSORY PROTEIN F"/>
    <property type="match status" value="1"/>
</dbReference>
<protein>
    <recommendedName>
        <fullName evidence="3">Urease accessory protein UreF</fullName>
    </recommendedName>
</protein>
<dbReference type="Pfam" id="PF01730">
    <property type="entry name" value="UreF"/>
    <property type="match status" value="1"/>
</dbReference>
<dbReference type="RefSeq" id="WP_370738352.1">
    <property type="nucleotide sequence ID" value="NZ_FWFJ01000060.1"/>
</dbReference>
<evidence type="ECO:0000313" key="4">
    <source>
        <dbReference type="EMBL" id="SLN74370.1"/>
    </source>
</evidence>
<keyword evidence="5" id="KW-1185">Reference proteome</keyword>